<feature type="domain" description="DUF1559" evidence="2">
    <location>
        <begin position="36"/>
        <end position="334"/>
    </location>
</feature>
<sequence>MLARMGTEKRGFTLVELLVVIAIIGVLIALLLPAVQQAREAARRMQCSNNLKQMALATHNYHDVHLQFPPGHVAESNTPNGWARRGSWMVRILPFIEQKAAYDQSQLPGGGLDNHSAGWAAPLLAWQAVNEARVDGFWCPSSPLPKTYTQPTSSASQSAGAPAEIEVQISDYAANAGCAFKGGTTNTAHSTQFWGWGGRLADNGFLPTFLSKAVSTQPPWYGSKVDFAAVTDGSSNTIAIGEQGNFYQQDKDVRASYVRGGWWNGGSTDAEGSDMANYVCTSYPINAVSVGWMGTSRNENVTYNETAFRSAHPGGAQFALGDGSVKFIAETVDFATYTALMDRADGVPVGEY</sequence>
<evidence type="ECO:0000256" key="1">
    <source>
        <dbReference type="SAM" id="Phobius"/>
    </source>
</evidence>
<dbReference type="PANTHER" id="PTHR30093:SF2">
    <property type="entry name" value="TYPE II SECRETION SYSTEM PROTEIN H"/>
    <property type="match status" value="1"/>
</dbReference>
<dbReference type="OrthoDB" id="280382at2"/>
<proteinExistence type="predicted"/>
<dbReference type="RefSeq" id="WP_144974352.1">
    <property type="nucleotide sequence ID" value="NZ_CP036289.1"/>
</dbReference>
<dbReference type="NCBIfam" id="TIGR04294">
    <property type="entry name" value="pre_pil_HX9DG"/>
    <property type="match status" value="1"/>
</dbReference>
<dbReference type="InterPro" id="IPR027558">
    <property type="entry name" value="Pre_pil_HX9DG_C"/>
</dbReference>
<name>A0A518CAU3_9BACT</name>
<dbReference type="Gene3D" id="3.30.700.10">
    <property type="entry name" value="Glycoprotein, Type 4 Pilin"/>
    <property type="match status" value="1"/>
</dbReference>
<dbReference type="NCBIfam" id="TIGR02532">
    <property type="entry name" value="IV_pilin_GFxxxE"/>
    <property type="match status" value="1"/>
</dbReference>
<dbReference type="Pfam" id="PF07963">
    <property type="entry name" value="N_methyl"/>
    <property type="match status" value="1"/>
</dbReference>
<dbReference type="InterPro" id="IPR045584">
    <property type="entry name" value="Pilin-like"/>
</dbReference>
<keyword evidence="4" id="KW-1185">Reference proteome</keyword>
<evidence type="ECO:0000259" key="2">
    <source>
        <dbReference type="Pfam" id="PF07596"/>
    </source>
</evidence>
<keyword evidence="1" id="KW-0472">Membrane</keyword>
<dbReference type="Proteomes" id="UP000318626">
    <property type="component" value="Chromosome"/>
</dbReference>
<dbReference type="InterPro" id="IPR011453">
    <property type="entry name" value="DUF1559"/>
</dbReference>
<protein>
    <submittedName>
        <fullName evidence="3">Fimbrial protein</fullName>
    </submittedName>
</protein>
<organism evidence="3 4">
    <name type="scientific">Bremerella volcania</name>
    <dbReference type="NCBI Taxonomy" id="2527984"/>
    <lineage>
        <taxon>Bacteria</taxon>
        <taxon>Pseudomonadati</taxon>
        <taxon>Planctomycetota</taxon>
        <taxon>Planctomycetia</taxon>
        <taxon>Pirellulales</taxon>
        <taxon>Pirellulaceae</taxon>
        <taxon>Bremerella</taxon>
    </lineage>
</organism>
<keyword evidence="1" id="KW-0812">Transmembrane</keyword>
<dbReference type="PROSITE" id="PS00409">
    <property type="entry name" value="PROKAR_NTER_METHYL"/>
    <property type="match status" value="1"/>
</dbReference>
<reference evidence="4" key="1">
    <citation type="submission" date="2019-02" db="EMBL/GenBank/DDBJ databases">
        <title>Deep-cultivation of Planctomycetes and their phenomic and genomic characterization uncovers novel biology.</title>
        <authorList>
            <person name="Wiegand S."/>
            <person name="Jogler M."/>
            <person name="Boedeker C."/>
            <person name="Pinto D."/>
            <person name="Vollmers J."/>
            <person name="Rivas-Marin E."/>
            <person name="Kohn T."/>
            <person name="Peeters S.H."/>
            <person name="Heuer A."/>
            <person name="Rast P."/>
            <person name="Oberbeckmann S."/>
            <person name="Bunk B."/>
            <person name="Jeske O."/>
            <person name="Meyerdierks A."/>
            <person name="Storesund J.E."/>
            <person name="Kallscheuer N."/>
            <person name="Luecker S."/>
            <person name="Lage O.M."/>
            <person name="Pohl T."/>
            <person name="Merkel B.J."/>
            <person name="Hornburger P."/>
            <person name="Mueller R.-W."/>
            <person name="Bruemmer F."/>
            <person name="Labrenz M."/>
            <person name="Spormann A.M."/>
            <person name="Op den Camp H."/>
            <person name="Overmann J."/>
            <person name="Amann R."/>
            <person name="Jetten M.S.M."/>
            <person name="Mascher T."/>
            <person name="Medema M.H."/>
            <person name="Devos D.P."/>
            <person name="Kaster A.-K."/>
            <person name="Ovreas L."/>
            <person name="Rohde M."/>
            <person name="Galperin M.Y."/>
            <person name="Jogler C."/>
        </authorList>
    </citation>
    <scope>NUCLEOTIDE SEQUENCE [LARGE SCALE GENOMIC DNA]</scope>
    <source>
        <strain evidence="4">Pan97</strain>
    </source>
</reference>
<dbReference type="KEGG" id="bvo:Pan97_33670"/>
<evidence type="ECO:0000313" key="3">
    <source>
        <dbReference type="EMBL" id="QDU76320.1"/>
    </source>
</evidence>
<dbReference type="InterPro" id="IPR012902">
    <property type="entry name" value="N_methyl_site"/>
</dbReference>
<dbReference type="EMBL" id="CP036289">
    <property type="protein sequence ID" value="QDU76320.1"/>
    <property type="molecule type" value="Genomic_DNA"/>
</dbReference>
<keyword evidence="1" id="KW-1133">Transmembrane helix</keyword>
<gene>
    <name evidence="3" type="primary">pilE_1</name>
    <name evidence="3" type="ORF">Pan97_33670</name>
</gene>
<dbReference type="AlphaFoldDB" id="A0A518CAU3"/>
<dbReference type="Pfam" id="PF07596">
    <property type="entry name" value="SBP_bac_10"/>
    <property type="match status" value="1"/>
</dbReference>
<feature type="transmembrane region" description="Helical" evidence="1">
    <location>
        <begin position="12"/>
        <end position="35"/>
    </location>
</feature>
<dbReference type="PANTHER" id="PTHR30093">
    <property type="entry name" value="GENERAL SECRETION PATHWAY PROTEIN G"/>
    <property type="match status" value="1"/>
</dbReference>
<evidence type="ECO:0000313" key="4">
    <source>
        <dbReference type="Proteomes" id="UP000318626"/>
    </source>
</evidence>
<accession>A0A518CAU3</accession>
<dbReference type="SUPFAM" id="SSF54523">
    <property type="entry name" value="Pili subunits"/>
    <property type="match status" value="1"/>
</dbReference>